<organism evidence="2 3">
    <name type="scientific">Butyricicoccus pullicaecorum</name>
    <dbReference type="NCBI Taxonomy" id="501571"/>
    <lineage>
        <taxon>Bacteria</taxon>
        <taxon>Bacillati</taxon>
        <taxon>Bacillota</taxon>
        <taxon>Clostridia</taxon>
        <taxon>Eubacteriales</taxon>
        <taxon>Butyricicoccaceae</taxon>
        <taxon>Butyricicoccus</taxon>
    </lineage>
</organism>
<sequence length="311" mass="35410">MCPIWTQGGFYMKELHEYRHFCTPREIEKHLYTLTGILAGIEADHQINQAELEALQNWCDARREFAEYPPFCEILPMIDTALSDGILTAEEYHDITFVCENIANDSVISEAFTRYIQEFEGFLHGILADGEINDDEVYSLRRWLNTYTCLRGTYPYDEINALVEGILADGIITDDERNMLLAYCSNFVDTSSTSNLSDEELENLRQIYQIDGICALDPQIELVGNEICFTGTSSRTTRNEIAQAITAHGGKFNNNVTKKTRYLVVGDDGNPCWMFACYGRKVEKAVQLRKQGLPIQIVHESDLWKVLDAAQ</sequence>
<proteinExistence type="predicted"/>
<dbReference type="InterPro" id="IPR001357">
    <property type="entry name" value="BRCT_dom"/>
</dbReference>
<dbReference type="Gene3D" id="3.40.50.10190">
    <property type="entry name" value="BRCT domain"/>
    <property type="match status" value="1"/>
</dbReference>
<gene>
    <name evidence="2" type="ORF">B5F15_09360</name>
</gene>
<protein>
    <recommendedName>
        <fullName evidence="1">BRCT domain-containing protein</fullName>
    </recommendedName>
</protein>
<dbReference type="Proteomes" id="UP000195326">
    <property type="component" value="Unassembled WGS sequence"/>
</dbReference>
<reference evidence="3" key="1">
    <citation type="submission" date="2017-04" db="EMBL/GenBank/DDBJ databases">
        <title>Function of individual gut microbiota members based on whole genome sequencing of pure cultures obtained from chicken caecum.</title>
        <authorList>
            <person name="Medvecky M."/>
            <person name="Cejkova D."/>
            <person name="Polansky O."/>
            <person name="Karasova D."/>
            <person name="Kubasova T."/>
            <person name="Cizek A."/>
            <person name="Rychlik I."/>
        </authorList>
    </citation>
    <scope>NUCLEOTIDE SEQUENCE [LARGE SCALE GENOMIC DNA]</scope>
    <source>
        <strain evidence="3">An179</strain>
    </source>
</reference>
<evidence type="ECO:0000313" key="2">
    <source>
        <dbReference type="EMBL" id="OUP57654.1"/>
    </source>
</evidence>
<dbReference type="AlphaFoldDB" id="A0A1Y4LLS5"/>
<evidence type="ECO:0000259" key="1">
    <source>
        <dbReference type="PROSITE" id="PS50172"/>
    </source>
</evidence>
<dbReference type="Pfam" id="PF00533">
    <property type="entry name" value="BRCT"/>
    <property type="match status" value="1"/>
</dbReference>
<evidence type="ECO:0000313" key="3">
    <source>
        <dbReference type="Proteomes" id="UP000195326"/>
    </source>
</evidence>
<dbReference type="EMBL" id="NFKL01000012">
    <property type="protein sequence ID" value="OUP57654.1"/>
    <property type="molecule type" value="Genomic_DNA"/>
</dbReference>
<dbReference type="InterPro" id="IPR036420">
    <property type="entry name" value="BRCT_dom_sf"/>
</dbReference>
<accession>A0A1Y4LLS5</accession>
<dbReference type="CDD" id="cd17748">
    <property type="entry name" value="BRCT_DNA_ligase_like"/>
    <property type="match status" value="1"/>
</dbReference>
<dbReference type="PROSITE" id="PS50172">
    <property type="entry name" value="BRCT"/>
    <property type="match status" value="1"/>
</dbReference>
<name>A0A1Y4LLS5_9FIRM</name>
<comment type="caution">
    <text evidence="2">The sequence shown here is derived from an EMBL/GenBank/DDBJ whole genome shotgun (WGS) entry which is preliminary data.</text>
</comment>
<dbReference type="SUPFAM" id="SSF52113">
    <property type="entry name" value="BRCT domain"/>
    <property type="match status" value="1"/>
</dbReference>
<feature type="domain" description="BRCT" evidence="1">
    <location>
        <begin position="217"/>
        <end position="311"/>
    </location>
</feature>